<feature type="signal peptide" evidence="1">
    <location>
        <begin position="1"/>
        <end position="18"/>
    </location>
</feature>
<feature type="chain" id="PRO_5013336891" evidence="1">
    <location>
        <begin position="19"/>
        <end position="377"/>
    </location>
</feature>
<dbReference type="Proteomes" id="UP000184498">
    <property type="component" value="Unassembled WGS sequence"/>
</dbReference>
<keyword evidence="3" id="KW-1185">Reference proteome</keyword>
<protein>
    <submittedName>
        <fullName evidence="2">Uncharacterized protein</fullName>
    </submittedName>
</protein>
<evidence type="ECO:0000313" key="3">
    <source>
        <dbReference type="Proteomes" id="UP000184498"/>
    </source>
</evidence>
<organism evidence="2 3">
    <name type="scientific">Epilithonimonas mollis</name>
    <dbReference type="NCBI Taxonomy" id="216903"/>
    <lineage>
        <taxon>Bacteria</taxon>
        <taxon>Pseudomonadati</taxon>
        <taxon>Bacteroidota</taxon>
        <taxon>Flavobacteriia</taxon>
        <taxon>Flavobacteriales</taxon>
        <taxon>Weeksellaceae</taxon>
        <taxon>Chryseobacterium group</taxon>
        <taxon>Epilithonimonas</taxon>
    </lineage>
</organism>
<dbReference type="RefSeq" id="WP_072997707.1">
    <property type="nucleotide sequence ID" value="NZ_FRAM01000002.1"/>
</dbReference>
<name>A0A1M6RV45_9FLAO</name>
<gene>
    <name evidence="2" type="ORF">SAMN05444371_2085</name>
</gene>
<keyword evidence="1" id="KW-0732">Signal</keyword>
<evidence type="ECO:0000313" key="2">
    <source>
        <dbReference type="EMBL" id="SHK36147.1"/>
    </source>
</evidence>
<accession>A0A1M6RV45</accession>
<dbReference type="STRING" id="216903.SAMN05444371_2085"/>
<dbReference type="EMBL" id="FRAM01000002">
    <property type="protein sequence ID" value="SHK36147.1"/>
    <property type="molecule type" value="Genomic_DNA"/>
</dbReference>
<evidence type="ECO:0000256" key="1">
    <source>
        <dbReference type="SAM" id="SignalP"/>
    </source>
</evidence>
<proteinExistence type="predicted"/>
<reference evidence="3" key="1">
    <citation type="submission" date="2016-11" db="EMBL/GenBank/DDBJ databases">
        <authorList>
            <person name="Varghese N."/>
            <person name="Submissions S."/>
        </authorList>
    </citation>
    <scope>NUCLEOTIDE SEQUENCE [LARGE SCALE GENOMIC DNA]</scope>
    <source>
        <strain evidence="3">DSM 18016</strain>
    </source>
</reference>
<sequence>MKLLLQLLTLLLSTFNFSQNFKQAEIILENDSKIVGFVFYNSPYHTPQSFIFKNSETGIEKIYNKNEIKRVTVNNYGEFVKSDVEISRHEESQIKMSYDGKFNLQKENLILEVLVKGTNKLYKYADDKNTAFFYSTNDNIIKPLLYKEYYSDNESTIIKNNQFRADLKSFSCKETSINFIKYSDSELIKFFQKANKCAGDTNQMIKSNFTKNYIKVLFAKNFSKEKYDIFDVESYTFGLEFEHNMPFFNNAVSIALVPHYTMFNSDEEKTQINFSDLKNQFEIALLLRYYPFNAKNYKIFLGLYAFDWLMSNYITRTVYAGNPLKNEKTSQLLIFNNIELGLRYKDFEIFGLLNISPNYLQRNQASIGLKYNIPFIK</sequence>
<dbReference type="AlphaFoldDB" id="A0A1M6RV45"/>
<dbReference type="OrthoDB" id="921445at2"/>